<feature type="compositionally biased region" description="Acidic residues" evidence="1">
    <location>
        <begin position="56"/>
        <end position="68"/>
    </location>
</feature>
<dbReference type="EMBL" id="KQ979608">
    <property type="protein sequence ID" value="KYN20442.1"/>
    <property type="molecule type" value="Genomic_DNA"/>
</dbReference>
<feature type="compositionally biased region" description="Acidic residues" evidence="1">
    <location>
        <begin position="260"/>
        <end position="274"/>
    </location>
</feature>
<dbReference type="STRING" id="471704.A0A195E6D9"/>
<protein>
    <submittedName>
        <fullName evidence="2">Uncharacterized protein</fullName>
    </submittedName>
</protein>
<gene>
    <name evidence="2" type="ORF">ALC57_07347</name>
</gene>
<proteinExistence type="predicted"/>
<organism evidence="2 3">
    <name type="scientific">Trachymyrmex cornetzi</name>
    <dbReference type="NCBI Taxonomy" id="471704"/>
    <lineage>
        <taxon>Eukaryota</taxon>
        <taxon>Metazoa</taxon>
        <taxon>Ecdysozoa</taxon>
        <taxon>Arthropoda</taxon>
        <taxon>Hexapoda</taxon>
        <taxon>Insecta</taxon>
        <taxon>Pterygota</taxon>
        <taxon>Neoptera</taxon>
        <taxon>Endopterygota</taxon>
        <taxon>Hymenoptera</taxon>
        <taxon>Apocrita</taxon>
        <taxon>Aculeata</taxon>
        <taxon>Formicoidea</taxon>
        <taxon>Formicidae</taxon>
        <taxon>Myrmicinae</taxon>
        <taxon>Trachymyrmex</taxon>
    </lineage>
</organism>
<accession>A0A195E6D9</accession>
<keyword evidence="3" id="KW-1185">Reference proteome</keyword>
<evidence type="ECO:0000313" key="3">
    <source>
        <dbReference type="Proteomes" id="UP000078492"/>
    </source>
</evidence>
<feature type="region of interest" description="Disordered" evidence="1">
    <location>
        <begin position="1"/>
        <end position="129"/>
    </location>
</feature>
<reference evidence="2 3" key="1">
    <citation type="submission" date="2015-09" db="EMBL/GenBank/DDBJ databases">
        <title>Trachymyrmex cornetzi WGS genome.</title>
        <authorList>
            <person name="Nygaard S."/>
            <person name="Hu H."/>
            <person name="Boomsma J."/>
            <person name="Zhang G."/>
        </authorList>
    </citation>
    <scope>NUCLEOTIDE SEQUENCE [LARGE SCALE GENOMIC DNA]</scope>
    <source>
        <strain evidence="2">Tcor2-1</strain>
        <tissue evidence="2">Whole body</tissue>
    </source>
</reference>
<feature type="non-terminal residue" evidence="2">
    <location>
        <position position="1"/>
    </location>
</feature>
<dbReference type="AlphaFoldDB" id="A0A195E6D9"/>
<feature type="region of interest" description="Disordered" evidence="1">
    <location>
        <begin position="159"/>
        <end position="300"/>
    </location>
</feature>
<evidence type="ECO:0000256" key="1">
    <source>
        <dbReference type="SAM" id="MobiDB-lite"/>
    </source>
</evidence>
<name>A0A195E6D9_9HYME</name>
<feature type="compositionally biased region" description="Basic residues" evidence="1">
    <location>
        <begin position="235"/>
        <end position="254"/>
    </location>
</feature>
<evidence type="ECO:0000313" key="2">
    <source>
        <dbReference type="EMBL" id="KYN20442.1"/>
    </source>
</evidence>
<feature type="compositionally biased region" description="Low complexity" evidence="1">
    <location>
        <begin position="34"/>
        <end position="44"/>
    </location>
</feature>
<feature type="compositionally biased region" description="Basic and acidic residues" evidence="1">
    <location>
        <begin position="280"/>
        <end position="290"/>
    </location>
</feature>
<dbReference type="Proteomes" id="UP000078492">
    <property type="component" value="Unassembled WGS sequence"/>
</dbReference>
<sequence>SRQAKVTKQDNEAASEPASSPKKLRSRQRNAADTTTATTTTKTGTKSKSKKQIDKEPEETTVESNNEEVVEKKTRSGKAVAVVKKAGKKVTETKSKAKVPIVRKQTRAKDVENIPVQRPRRAKMVEENDAPAQAIAKVSRKRKNVEDANEAIAVVQTIDENEEEVEENETKASKKLRGRQKKMETFDAPVVTSKGRSKKNPVEEIVKSPPKKTERKKQNSKEQNAAIQEDNPKTKNMKNAKKGKTKKAASKKKLNAVVEETNDDQEEESNEEEAATTSEVDVKENGEAHMAEPNQKKRNVGKAIAAVNGKQNGNEVKGKQKKAQVVAAFVDEEEATQDVTAENEAIKTNVISEIDENDAVVSSSKDDIILENEKEKDVSDAISIKEESITEASNNEKGASFVCL</sequence>